<dbReference type="GO" id="GO:0005615">
    <property type="term" value="C:extracellular space"/>
    <property type="evidence" value="ECO:0007669"/>
    <property type="project" value="TreeGrafter"/>
</dbReference>
<gene>
    <name evidence="1" type="ORF">Zmor_014038</name>
</gene>
<evidence type="ECO:0008006" key="3">
    <source>
        <dbReference type="Google" id="ProtNLM"/>
    </source>
</evidence>
<dbReference type="EMBL" id="JALNTZ010000004">
    <property type="protein sequence ID" value="KAJ3654885.1"/>
    <property type="molecule type" value="Genomic_DNA"/>
</dbReference>
<dbReference type="SMART" id="SM00700">
    <property type="entry name" value="JHBP"/>
    <property type="match status" value="1"/>
</dbReference>
<proteinExistence type="predicted"/>
<sequence>MKHFLMKGITEFNFPPISPFYVPEVHIHQGGPNDSVSFNLTLKDVVITGFDSYEFEKFDFDPKTLQFDSELKMGALNFKAKYVVNGKVLTIPLDGKGNMNFTITTSSGTLKQNASLTTRKGQKYLTLHPPSIHIDVGDVTDPHYDGLFDGNEVLAKAVEKVLQDYQKELGEEMKPTAEKIIEQIIYDLQQKLQSRLPYDEVYPVHEQGL</sequence>
<dbReference type="Gene3D" id="3.15.10.30">
    <property type="entry name" value="Haemolymph juvenile hormone binding protein"/>
    <property type="match status" value="1"/>
</dbReference>
<keyword evidence="2" id="KW-1185">Reference proteome</keyword>
<dbReference type="PANTHER" id="PTHR11008:SF32">
    <property type="entry name" value="CIRCADIAN CLOCK-CONTROLLED PROTEIN DAYWAKE-RELATED"/>
    <property type="match status" value="1"/>
</dbReference>
<reference evidence="1" key="1">
    <citation type="journal article" date="2023" name="G3 (Bethesda)">
        <title>Whole genome assemblies of Zophobas morio and Tenebrio molitor.</title>
        <authorList>
            <person name="Kaur S."/>
            <person name="Stinson S.A."/>
            <person name="diCenzo G.C."/>
        </authorList>
    </citation>
    <scope>NUCLEOTIDE SEQUENCE</scope>
    <source>
        <strain evidence="1">QUZm001</strain>
    </source>
</reference>
<organism evidence="1 2">
    <name type="scientific">Zophobas morio</name>
    <dbReference type="NCBI Taxonomy" id="2755281"/>
    <lineage>
        <taxon>Eukaryota</taxon>
        <taxon>Metazoa</taxon>
        <taxon>Ecdysozoa</taxon>
        <taxon>Arthropoda</taxon>
        <taxon>Hexapoda</taxon>
        <taxon>Insecta</taxon>
        <taxon>Pterygota</taxon>
        <taxon>Neoptera</taxon>
        <taxon>Endopterygota</taxon>
        <taxon>Coleoptera</taxon>
        <taxon>Polyphaga</taxon>
        <taxon>Cucujiformia</taxon>
        <taxon>Tenebrionidae</taxon>
        <taxon>Zophobas</taxon>
    </lineage>
</organism>
<evidence type="ECO:0000313" key="2">
    <source>
        <dbReference type="Proteomes" id="UP001168821"/>
    </source>
</evidence>
<dbReference type="AlphaFoldDB" id="A0AA38IEL9"/>
<protein>
    <recommendedName>
        <fullName evidence="3">Protein takeout</fullName>
    </recommendedName>
</protein>
<name>A0AA38IEL9_9CUCU</name>
<dbReference type="Proteomes" id="UP001168821">
    <property type="component" value="Unassembled WGS sequence"/>
</dbReference>
<dbReference type="InterPro" id="IPR038606">
    <property type="entry name" value="To_sf"/>
</dbReference>
<dbReference type="InterPro" id="IPR010562">
    <property type="entry name" value="Haemolymph_juvenile_hormone-bd"/>
</dbReference>
<dbReference type="Pfam" id="PF06585">
    <property type="entry name" value="JHBP"/>
    <property type="match status" value="1"/>
</dbReference>
<evidence type="ECO:0000313" key="1">
    <source>
        <dbReference type="EMBL" id="KAJ3654885.1"/>
    </source>
</evidence>
<dbReference type="PANTHER" id="PTHR11008">
    <property type="entry name" value="PROTEIN TAKEOUT-LIKE PROTEIN"/>
    <property type="match status" value="1"/>
</dbReference>
<comment type="caution">
    <text evidence="1">The sequence shown here is derived from an EMBL/GenBank/DDBJ whole genome shotgun (WGS) entry which is preliminary data.</text>
</comment>
<accession>A0AA38IEL9</accession>